<evidence type="ECO:0000313" key="2">
    <source>
        <dbReference type="EMBL" id="KAJ8029443.1"/>
    </source>
</evidence>
<accession>A0A9Q1H186</accession>
<name>A0A9Q1H186_HOLLE</name>
<gene>
    <name evidence="2" type="ORF">HOLleu_28828</name>
</gene>
<keyword evidence="1" id="KW-0732">Signal</keyword>
<keyword evidence="3" id="KW-1185">Reference proteome</keyword>
<feature type="chain" id="PRO_5040469529" evidence="1">
    <location>
        <begin position="21"/>
        <end position="478"/>
    </location>
</feature>
<reference evidence="2" key="1">
    <citation type="submission" date="2021-10" db="EMBL/GenBank/DDBJ databases">
        <title>Tropical sea cucumber genome reveals ecological adaptation and Cuvierian tubules defense mechanism.</title>
        <authorList>
            <person name="Chen T."/>
        </authorList>
    </citation>
    <scope>NUCLEOTIDE SEQUENCE</scope>
    <source>
        <strain evidence="2">Nanhai2018</strain>
        <tissue evidence="2">Muscle</tissue>
    </source>
</reference>
<dbReference type="Proteomes" id="UP001152320">
    <property type="component" value="Chromosome 14"/>
</dbReference>
<dbReference type="AlphaFoldDB" id="A0A9Q1H186"/>
<evidence type="ECO:0000256" key="1">
    <source>
        <dbReference type="SAM" id="SignalP"/>
    </source>
</evidence>
<protein>
    <submittedName>
        <fullName evidence="2">Uncharacterized protein</fullName>
    </submittedName>
</protein>
<evidence type="ECO:0000313" key="3">
    <source>
        <dbReference type="Proteomes" id="UP001152320"/>
    </source>
</evidence>
<proteinExistence type="predicted"/>
<feature type="signal peptide" evidence="1">
    <location>
        <begin position="1"/>
        <end position="20"/>
    </location>
</feature>
<dbReference type="EMBL" id="JAIZAY010000014">
    <property type="protein sequence ID" value="KAJ8029443.1"/>
    <property type="molecule type" value="Genomic_DNA"/>
</dbReference>
<comment type="caution">
    <text evidence="2">The sequence shown here is derived from an EMBL/GenBank/DDBJ whole genome shotgun (WGS) entry which is preliminary data.</text>
</comment>
<sequence length="478" mass="52431">MANFMCIIWVFFTAFICADALMCVTGNMHKCTAHNVTYADKCSKLEARNQVFTVQKCLQSQSKCLLIGSKLSFEDNFDLDVVIAACGTGTLEGCNDREELIAINPNFGQIGKQGGITTQWNDDFSGPGYEYDTLDVCTCDTDECVSEDQLSEYGMAIFGQSITIADALMCVTGNMHKCTAHNVTYADKCSKLEARNQVFTVQKCLQSQSKCILIGSKLSFEDNFDLDVVIAACGTGTLEGCNDREELIAINPNFGQIGKQGGITTQWNDDFSGPGYEYDTLDVCTCDTDECVSEDQLSEYGMAIFGQSITIADQLQCIVGNTFNCTAYDPTYIGYCQQIEGRNKAFVEQRCSEGQDKCLLFASKLSFEDKFDLQFIIASCGTGTLQGCNNRQELIAINPSLGKIGQGLTTPFGDDFSGTGYKYDSLDVCVCNTDFCIDEDKLSQFEEIVFGNNASCLGCHFLIIHVLIILGTFLVHLL</sequence>
<organism evidence="2 3">
    <name type="scientific">Holothuria leucospilota</name>
    <name type="common">Black long sea cucumber</name>
    <name type="synonym">Mertensiothuria leucospilota</name>
    <dbReference type="NCBI Taxonomy" id="206669"/>
    <lineage>
        <taxon>Eukaryota</taxon>
        <taxon>Metazoa</taxon>
        <taxon>Echinodermata</taxon>
        <taxon>Eleutherozoa</taxon>
        <taxon>Echinozoa</taxon>
        <taxon>Holothuroidea</taxon>
        <taxon>Aspidochirotacea</taxon>
        <taxon>Aspidochirotida</taxon>
        <taxon>Holothuriidae</taxon>
        <taxon>Holothuria</taxon>
    </lineage>
</organism>